<protein>
    <recommendedName>
        <fullName evidence="4">DUF1622 domain-containing protein</fullName>
    </recommendedName>
</protein>
<evidence type="ECO:0000313" key="2">
    <source>
        <dbReference type="EMBL" id="OBU02072.1"/>
    </source>
</evidence>
<dbReference type="AlphaFoldDB" id="A0A1B8GZ29"/>
<dbReference type="Proteomes" id="UP000092247">
    <property type="component" value="Unassembled WGS sequence"/>
</dbReference>
<keyword evidence="1" id="KW-1133">Transmembrane helix</keyword>
<reference evidence="2 3" key="1">
    <citation type="submission" date="2016-06" db="EMBL/GenBank/DDBJ databases">
        <authorList>
            <person name="Kjaerup R.B."/>
            <person name="Dalgaard T.S."/>
            <person name="Juul-Madsen H.R."/>
        </authorList>
    </citation>
    <scope>NUCLEOTIDE SEQUENCE [LARGE SCALE GENOMIC DNA]</scope>
    <source>
        <strain evidence="2 3">GCSL-Mp3</strain>
    </source>
</reference>
<dbReference type="PANTHER" id="PTHR38468">
    <property type="entry name" value="SLL0939 PROTEIN"/>
    <property type="match status" value="1"/>
</dbReference>
<name>A0A1B8GZ29_9GAMM</name>
<keyword evidence="1" id="KW-0472">Membrane</keyword>
<dbReference type="EMBL" id="LZEX01000046">
    <property type="protein sequence ID" value="OBU02072.1"/>
    <property type="molecule type" value="Genomic_DNA"/>
</dbReference>
<evidence type="ECO:0000256" key="1">
    <source>
        <dbReference type="SAM" id="Phobius"/>
    </source>
</evidence>
<comment type="caution">
    <text evidence="2">The sequence shown here is derived from an EMBL/GenBank/DDBJ whole genome shotgun (WGS) entry which is preliminary data.</text>
</comment>
<evidence type="ECO:0000313" key="3">
    <source>
        <dbReference type="Proteomes" id="UP000092247"/>
    </source>
</evidence>
<feature type="transmembrane region" description="Helical" evidence="1">
    <location>
        <begin position="20"/>
        <end position="42"/>
    </location>
</feature>
<dbReference type="RefSeq" id="WP_067427018.1">
    <property type="nucleotide sequence ID" value="NZ_LZEX01000046.1"/>
</dbReference>
<keyword evidence="1" id="KW-0812">Transmembrane</keyword>
<sequence length="120" mass="13477">MPDLIFLRELLVSGVNYLQLFLEAISVICVAIGLVKTLYILITVKDGRAARFYFGNWLAIALEFQLAADILITTVDPDLDSLIKLAIIAVIRTFLNYFLAKELEHNLLGEEPKGKTSKHQ</sequence>
<dbReference type="Pfam" id="PF07784">
    <property type="entry name" value="DUF1622"/>
    <property type="match status" value="1"/>
</dbReference>
<evidence type="ECO:0008006" key="4">
    <source>
        <dbReference type="Google" id="ProtNLM"/>
    </source>
</evidence>
<gene>
    <name evidence="2" type="ORF">AYY17_13740</name>
</gene>
<organism evidence="2 3">
    <name type="scientific">Morganella psychrotolerans</name>
    <dbReference type="NCBI Taxonomy" id="368603"/>
    <lineage>
        <taxon>Bacteria</taxon>
        <taxon>Pseudomonadati</taxon>
        <taxon>Pseudomonadota</taxon>
        <taxon>Gammaproteobacteria</taxon>
        <taxon>Enterobacterales</taxon>
        <taxon>Morganellaceae</taxon>
        <taxon>Morganella</taxon>
    </lineage>
</organism>
<dbReference type="PANTHER" id="PTHR38468:SF1">
    <property type="entry name" value="SLL0939 PROTEIN"/>
    <property type="match status" value="1"/>
</dbReference>
<proteinExistence type="predicted"/>
<accession>A0A1B8GZ29</accession>
<dbReference type="InterPro" id="IPR012427">
    <property type="entry name" value="DUF1622"/>
</dbReference>